<dbReference type="EMBL" id="MU153452">
    <property type="protein sequence ID" value="KAF9439771.1"/>
    <property type="molecule type" value="Genomic_DNA"/>
</dbReference>
<keyword evidence="2" id="KW-1185">Reference proteome</keyword>
<sequence>MTSAKEASDVYCQPLARKGLFVWFVLHLFVPFPKRLSEGLGRSLSSSHHPDHFPFQSFAKHNSIPDCSTLFRDRACNMRGANPHTDGNPTITPLNSALGMPHYKGDSRHHLYLGTQSFGRICSRLCHQWYSLFEVVLEERTAVALAFVGLARSSSN</sequence>
<organism evidence="1 2">
    <name type="scientific">Macrolepiota fuliginosa MF-IS2</name>
    <dbReference type="NCBI Taxonomy" id="1400762"/>
    <lineage>
        <taxon>Eukaryota</taxon>
        <taxon>Fungi</taxon>
        <taxon>Dikarya</taxon>
        <taxon>Basidiomycota</taxon>
        <taxon>Agaricomycotina</taxon>
        <taxon>Agaricomycetes</taxon>
        <taxon>Agaricomycetidae</taxon>
        <taxon>Agaricales</taxon>
        <taxon>Agaricineae</taxon>
        <taxon>Agaricaceae</taxon>
        <taxon>Macrolepiota</taxon>
    </lineage>
</organism>
<evidence type="ECO:0000313" key="2">
    <source>
        <dbReference type="Proteomes" id="UP000807342"/>
    </source>
</evidence>
<comment type="caution">
    <text evidence="1">The sequence shown here is derived from an EMBL/GenBank/DDBJ whole genome shotgun (WGS) entry which is preliminary data.</text>
</comment>
<protein>
    <submittedName>
        <fullName evidence="1">Uncharacterized protein</fullName>
    </submittedName>
</protein>
<accession>A0A9P5WYR0</accession>
<reference evidence="1" key="1">
    <citation type="submission" date="2020-11" db="EMBL/GenBank/DDBJ databases">
        <authorList>
            <consortium name="DOE Joint Genome Institute"/>
            <person name="Ahrendt S."/>
            <person name="Riley R."/>
            <person name="Andreopoulos W."/>
            <person name="Labutti K."/>
            <person name="Pangilinan J."/>
            <person name="Ruiz-Duenas F.J."/>
            <person name="Barrasa J.M."/>
            <person name="Sanchez-Garcia M."/>
            <person name="Camarero S."/>
            <person name="Miyauchi S."/>
            <person name="Serrano A."/>
            <person name="Linde D."/>
            <person name="Babiker R."/>
            <person name="Drula E."/>
            <person name="Ayuso-Fernandez I."/>
            <person name="Pacheco R."/>
            <person name="Padilla G."/>
            <person name="Ferreira P."/>
            <person name="Barriuso J."/>
            <person name="Kellner H."/>
            <person name="Castanera R."/>
            <person name="Alfaro M."/>
            <person name="Ramirez L."/>
            <person name="Pisabarro A.G."/>
            <person name="Kuo A."/>
            <person name="Tritt A."/>
            <person name="Lipzen A."/>
            <person name="He G."/>
            <person name="Yan M."/>
            <person name="Ng V."/>
            <person name="Cullen D."/>
            <person name="Martin F."/>
            <person name="Rosso M.-N."/>
            <person name="Henrissat B."/>
            <person name="Hibbett D."/>
            <person name="Martinez A.T."/>
            <person name="Grigoriev I.V."/>
        </authorList>
    </citation>
    <scope>NUCLEOTIDE SEQUENCE</scope>
    <source>
        <strain evidence="1">MF-IS2</strain>
    </source>
</reference>
<dbReference type="Proteomes" id="UP000807342">
    <property type="component" value="Unassembled WGS sequence"/>
</dbReference>
<name>A0A9P5WYR0_9AGAR</name>
<evidence type="ECO:0000313" key="1">
    <source>
        <dbReference type="EMBL" id="KAF9439771.1"/>
    </source>
</evidence>
<proteinExistence type="predicted"/>
<gene>
    <name evidence="1" type="ORF">P691DRAFT_260253</name>
</gene>
<dbReference type="AlphaFoldDB" id="A0A9P5WYR0"/>